<organism evidence="2 3">
    <name type="scientific">Pseudomonas lactis</name>
    <dbReference type="NCBI Taxonomy" id="1615674"/>
    <lineage>
        <taxon>Bacteria</taxon>
        <taxon>Pseudomonadati</taxon>
        <taxon>Pseudomonadota</taxon>
        <taxon>Gammaproteobacteria</taxon>
        <taxon>Pseudomonadales</taxon>
        <taxon>Pseudomonadaceae</taxon>
        <taxon>Pseudomonas</taxon>
    </lineage>
</organism>
<protein>
    <submittedName>
        <fullName evidence="2">Uncharacterized protein</fullName>
    </submittedName>
</protein>
<evidence type="ECO:0000313" key="3">
    <source>
        <dbReference type="Proteomes" id="UP000814074"/>
    </source>
</evidence>
<reference evidence="2 3" key="1">
    <citation type="submission" date="2019-11" db="EMBL/GenBank/DDBJ databases">
        <title>Epiphytic Pseudomonas syringae from cherry orchards.</title>
        <authorList>
            <person name="Hulin M.T."/>
        </authorList>
    </citation>
    <scope>NUCLEOTIDE SEQUENCE [LARGE SCALE GENOMIC DNA]</scope>
    <source>
        <strain evidence="2 3">PA-6-3B</strain>
    </source>
</reference>
<name>A0ABS9FYZ9_9PSED</name>
<gene>
    <name evidence="2" type="ORF">GIW47_28960</name>
</gene>
<proteinExistence type="predicted"/>
<feature type="compositionally biased region" description="Pro residues" evidence="1">
    <location>
        <begin position="131"/>
        <end position="144"/>
    </location>
</feature>
<sequence>MSPIDQRERGMAMYKQWEGVPAGSHWFVLNNYSAGLYRRKSQSDEPGGGKSSDAESVRQLLNELRDAEKTSKSQTVQDIRDKLNEKREELGDEKFKEIMQELMAKADVSWLEMLRRLMKQWFPEIDDTSPTPSPPSPRPSPGGG</sequence>
<evidence type="ECO:0000313" key="2">
    <source>
        <dbReference type="EMBL" id="MCF5156617.1"/>
    </source>
</evidence>
<evidence type="ECO:0000256" key="1">
    <source>
        <dbReference type="SAM" id="MobiDB-lite"/>
    </source>
</evidence>
<dbReference type="EMBL" id="WKDU01000078">
    <property type="protein sequence ID" value="MCF5156617.1"/>
    <property type="molecule type" value="Genomic_DNA"/>
</dbReference>
<feature type="region of interest" description="Disordered" evidence="1">
    <location>
        <begin position="122"/>
        <end position="144"/>
    </location>
</feature>
<feature type="non-terminal residue" evidence="2">
    <location>
        <position position="144"/>
    </location>
</feature>
<accession>A0ABS9FYZ9</accession>
<comment type="caution">
    <text evidence="2">The sequence shown here is derived from an EMBL/GenBank/DDBJ whole genome shotgun (WGS) entry which is preliminary data.</text>
</comment>
<keyword evidence="3" id="KW-1185">Reference proteome</keyword>
<dbReference type="Proteomes" id="UP000814074">
    <property type="component" value="Unassembled WGS sequence"/>
</dbReference>